<evidence type="ECO:0000313" key="3">
    <source>
        <dbReference type="EMBL" id="CAK0835328.1"/>
    </source>
</evidence>
<dbReference type="PROSITE" id="PS51257">
    <property type="entry name" value="PROKAR_LIPOPROTEIN"/>
    <property type="match status" value="1"/>
</dbReference>
<feature type="region of interest" description="Disordered" evidence="1">
    <location>
        <begin position="56"/>
        <end position="76"/>
    </location>
</feature>
<accession>A0ABN9STK6</accession>
<gene>
    <name evidence="3" type="ORF">PCOR1329_LOCUS32322</name>
</gene>
<name>A0ABN9STK6_9DINO</name>
<evidence type="ECO:0008006" key="5">
    <source>
        <dbReference type="Google" id="ProtNLM"/>
    </source>
</evidence>
<reference evidence="3" key="1">
    <citation type="submission" date="2023-10" db="EMBL/GenBank/DDBJ databases">
        <authorList>
            <person name="Chen Y."/>
            <person name="Shah S."/>
            <person name="Dougan E. K."/>
            <person name="Thang M."/>
            <person name="Chan C."/>
        </authorList>
    </citation>
    <scope>NUCLEOTIDE SEQUENCE [LARGE SCALE GENOMIC DNA]</scope>
</reference>
<dbReference type="EMBL" id="CAUYUJ010013047">
    <property type="protein sequence ID" value="CAK0835328.1"/>
    <property type="molecule type" value="Genomic_DNA"/>
</dbReference>
<sequence>MRLAGGFLLAAAAGCAAASGGLAATCAGGAASSEAEADGQQECEHSAMRLQALQTRSSLAGAPSPGSPIKARPAGPADLDMRVETGYVEGNPYVFSPNVYLKEMVDPSNYWGWCLDIAGSPPMPSCTSIQGHSCKSTGEDTQFTYDSERHELRAVNFNSECQPLYSGQNDIQKWNATTENMKQGCVSVNGDIVAGATLGISKCEGRAQQQFIYTPKCSLPSGMTASASSSAPAGSPCRT</sequence>
<protein>
    <recommendedName>
        <fullName evidence="5">Ricin B lectin domain-containing protein</fullName>
    </recommendedName>
</protein>
<feature type="compositionally biased region" description="Low complexity" evidence="1">
    <location>
        <begin position="57"/>
        <end position="68"/>
    </location>
</feature>
<dbReference type="Proteomes" id="UP001189429">
    <property type="component" value="Unassembled WGS sequence"/>
</dbReference>
<organism evidence="3 4">
    <name type="scientific">Prorocentrum cordatum</name>
    <dbReference type="NCBI Taxonomy" id="2364126"/>
    <lineage>
        <taxon>Eukaryota</taxon>
        <taxon>Sar</taxon>
        <taxon>Alveolata</taxon>
        <taxon>Dinophyceae</taxon>
        <taxon>Prorocentrales</taxon>
        <taxon>Prorocentraceae</taxon>
        <taxon>Prorocentrum</taxon>
    </lineage>
</organism>
<feature type="chain" id="PRO_5046653712" description="Ricin B lectin domain-containing protein" evidence="2">
    <location>
        <begin position="19"/>
        <end position="239"/>
    </location>
</feature>
<evidence type="ECO:0000256" key="1">
    <source>
        <dbReference type="SAM" id="MobiDB-lite"/>
    </source>
</evidence>
<evidence type="ECO:0000313" key="4">
    <source>
        <dbReference type="Proteomes" id="UP001189429"/>
    </source>
</evidence>
<proteinExistence type="predicted"/>
<evidence type="ECO:0000256" key="2">
    <source>
        <dbReference type="SAM" id="SignalP"/>
    </source>
</evidence>
<dbReference type="InterPro" id="IPR035992">
    <property type="entry name" value="Ricin_B-like_lectins"/>
</dbReference>
<comment type="caution">
    <text evidence="3">The sequence shown here is derived from an EMBL/GenBank/DDBJ whole genome shotgun (WGS) entry which is preliminary data.</text>
</comment>
<keyword evidence="2" id="KW-0732">Signal</keyword>
<dbReference type="SUPFAM" id="SSF50370">
    <property type="entry name" value="Ricin B-like lectins"/>
    <property type="match status" value="1"/>
</dbReference>
<keyword evidence="4" id="KW-1185">Reference proteome</keyword>
<feature type="signal peptide" evidence="2">
    <location>
        <begin position="1"/>
        <end position="18"/>
    </location>
</feature>